<evidence type="ECO:0000256" key="2">
    <source>
        <dbReference type="SAM" id="MobiDB-lite"/>
    </source>
</evidence>
<dbReference type="PANTHER" id="PTHR39610">
    <property type="entry name" value="BZIP DOMAIN-CONTAINING PROTEIN-RELATED"/>
    <property type="match status" value="1"/>
</dbReference>
<name>A0A6A6T7V4_9PLEO</name>
<sequence length="281" mass="29658">MAPDINSVPASPRNVTTTQSAVGGAASTQASSASRQSSTTVSRRASQIYPMSPPPLPLASPGSSIPPSAQQHTSPFPPLSPSLAGHVPSVDAAGVPMRHPRPLTAAELHLQLEKEQEAVVNRLTRELSALRAHSASVASTASSTASNVMLDATDPSAAHTGALMGPTHPTSARRHRSSSSVSRSSMSTPYTTYATGIPLTPATAGIPHSHRQSVSSQHATGDLANAQQARSASVVSTPRYEEVAHYRQELEEAKRENDSLKRRIRELERLIRGDPEGQRGR</sequence>
<feature type="compositionally biased region" description="Polar residues" evidence="2">
    <location>
        <begin position="212"/>
        <end position="236"/>
    </location>
</feature>
<organism evidence="3 4">
    <name type="scientific">Lophiostoma macrostomum CBS 122681</name>
    <dbReference type="NCBI Taxonomy" id="1314788"/>
    <lineage>
        <taxon>Eukaryota</taxon>
        <taxon>Fungi</taxon>
        <taxon>Dikarya</taxon>
        <taxon>Ascomycota</taxon>
        <taxon>Pezizomycotina</taxon>
        <taxon>Dothideomycetes</taxon>
        <taxon>Pleosporomycetidae</taxon>
        <taxon>Pleosporales</taxon>
        <taxon>Lophiostomataceae</taxon>
        <taxon>Lophiostoma</taxon>
    </lineage>
</organism>
<feature type="region of interest" description="Disordered" evidence="2">
    <location>
        <begin position="206"/>
        <end position="240"/>
    </location>
</feature>
<feature type="non-terminal residue" evidence="3">
    <location>
        <position position="281"/>
    </location>
</feature>
<evidence type="ECO:0000256" key="1">
    <source>
        <dbReference type="SAM" id="Coils"/>
    </source>
</evidence>
<feature type="region of interest" description="Disordered" evidence="2">
    <location>
        <begin position="1"/>
        <end position="97"/>
    </location>
</feature>
<feature type="compositionally biased region" description="Low complexity" evidence="2">
    <location>
        <begin position="59"/>
        <end position="68"/>
    </location>
</feature>
<proteinExistence type="predicted"/>
<accession>A0A6A6T7V4</accession>
<feature type="region of interest" description="Disordered" evidence="2">
    <location>
        <begin position="156"/>
        <end position="188"/>
    </location>
</feature>
<dbReference type="OrthoDB" id="5401654at2759"/>
<dbReference type="EMBL" id="MU004343">
    <property type="protein sequence ID" value="KAF2655906.1"/>
    <property type="molecule type" value="Genomic_DNA"/>
</dbReference>
<dbReference type="Proteomes" id="UP000799324">
    <property type="component" value="Unassembled WGS sequence"/>
</dbReference>
<keyword evidence="1" id="KW-0175">Coiled coil</keyword>
<gene>
    <name evidence="3" type="ORF">K491DRAFT_568559</name>
</gene>
<protein>
    <submittedName>
        <fullName evidence="3">Uncharacterized protein</fullName>
    </submittedName>
</protein>
<evidence type="ECO:0000313" key="3">
    <source>
        <dbReference type="EMBL" id="KAF2655906.1"/>
    </source>
</evidence>
<reference evidence="3" key="1">
    <citation type="journal article" date="2020" name="Stud. Mycol.">
        <title>101 Dothideomycetes genomes: a test case for predicting lifestyles and emergence of pathogens.</title>
        <authorList>
            <person name="Haridas S."/>
            <person name="Albert R."/>
            <person name="Binder M."/>
            <person name="Bloem J."/>
            <person name="Labutti K."/>
            <person name="Salamov A."/>
            <person name="Andreopoulos B."/>
            <person name="Baker S."/>
            <person name="Barry K."/>
            <person name="Bills G."/>
            <person name="Bluhm B."/>
            <person name="Cannon C."/>
            <person name="Castanera R."/>
            <person name="Culley D."/>
            <person name="Daum C."/>
            <person name="Ezra D."/>
            <person name="Gonzalez J."/>
            <person name="Henrissat B."/>
            <person name="Kuo A."/>
            <person name="Liang C."/>
            <person name="Lipzen A."/>
            <person name="Lutzoni F."/>
            <person name="Magnuson J."/>
            <person name="Mondo S."/>
            <person name="Nolan M."/>
            <person name="Ohm R."/>
            <person name="Pangilinan J."/>
            <person name="Park H.-J."/>
            <person name="Ramirez L."/>
            <person name="Alfaro M."/>
            <person name="Sun H."/>
            <person name="Tritt A."/>
            <person name="Yoshinaga Y."/>
            <person name="Zwiers L.-H."/>
            <person name="Turgeon B."/>
            <person name="Goodwin S."/>
            <person name="Spatafora J."/>
            <person name="Crous P."/>
            <person name="Grigoriev I."/>
        </authorList>
    </citation>
    <scope>NUCLEOTIDE SEQUENCE</scope>
    <source>
        <strain evidence="3">CBS 122681</strain>
    </source>
</reference>
<dbReference type="AlphaFoldDB" id="A0A6A6T7V4"/>
<feature type="compositionally biased region" description="Low complexity" evidence="2">
    <location>
        <begin position="178"/>
        <end position="187"/>
    </location>
</feature>
<feature type="compositionally biased region" description="Low complexity" evidence="2">
    <location>
        <begin position="19"/>
        <end position="46"/>
    </location>
</feature>
<evidence type="ECO:0000313" key="4">
    <source>
        <dbReference type="Proteomes" id="UP000799324"/>
    </source>
</evidence>
<keyword evidence="4" id="KW-1185">Reference proteome</keyword>
<dbReference type="PANTHER" id="PTHR39610:SF1">
    <property type="match status" value="1"/>
</dbReference>
<feature type="coiled-coil region" evidence="1">
    <location>
        <begin position="243"/>
        <end position="270"/>
    </location>
</feature>